<sequence length="200" mass="22530">MNPAPHSSLQYTVLALRREGRHVYTLKIHANGVGLVCLGPDHPLLTYTQKDSMRHLTKVVYSQMALDGISGVSGKRKKGASVLFPRTPLMKVVFNTGVEVQLHIPLRSKVIELNERLETEPDLLRTYPESKGFLYIMLLRLDYRKALLAVLPVMTHRGEELQDGSKLSRERLAATEEQHKNVDQALGFVDSEFSDLNIKA</sequence>
<protein>
    <submittedName>
        <fullName evidence="1">Uncharacterized protein</fullName>
    </submittedName>
</protein>
<dbReference type="VEuPathDB" id="GiardiaDB:GMRT_13987"/>
<name>A0A4Z1TAQ0_GIAMU</name>
<evidence type="ECO:0000313" key="2">
    <source>
        <dbReference type="Proteomes" id="UP000315496"/>
    </source>
</evidence>
<organism evidence="1 2">
    <name type="scientific">Giardia muris</name>
    <dbReference type="NCBI Taxonomy" id="5742"/>
    <lineage>
        <taxon>Eukaryota</taxon>
        <taxon>Metamonada</taxon>
        <taxon>Diplomonadida</taxon>
        <taxon>Hexamitidae</taxon>
        <taxon>Giardiinae</taxon>
        <taxon>Giardia</taxon>
    </lineage>
</organism>
<dbReference type="Proteomes" id="UP000315496">
    <property type="component" value="Chromosome 1"/>
</dbReference>
<reference evidence="1 2" key="1">
    <citation type="submission" date="2019-05" db="EMBL/GenBank/DDBJ databases">
        <title>The compact genome of Giardia muris reveals important steps in the evolution of intestinal protozoan parasites.</title>
        <authorList>
            <person name="Xu F."/>
            <person name="Jimenez-Gonzalez A."/>
            <person name="Einarsson E."/>
            <person name="Astvaldsson A."/>
            <person name="Peirasmaki D."/>
            <person name="Eckmann L."/>
            <person name="Andersson J.O."/>
            <person name="Svard S.G."/>
            <person name="Jerlstrom-Hultqvist J."/>
        </authorList>
    </citation>
    <scope>NUCLEOTIDE SEQUENCE [LARGE SCALE GENOMIC DNA]</scope>
    <source>
        <strain evidence="1 2">Roberts-Thomson</strain>
    </source>
</reference>
<dbReference type="OrthoDB" id="48130at2759"/>
<dbReference type="EMBL" id="VDLU01000001">
    <property type="protein sequence ID" value="TNJ29599.1"/>
    <property type="molecule type" value="Genomic_DNA"/>
</dbReference>
<comment type="caution">
    <text evidence="1">The sequence shown here is derived from an EMBL/GenBank/DDBJ whole genome shotgun (WGS) entry which is preliminary data.</text>
</comment>
<proteinExistence type="predicted"/>
<accession>A0A4Z1TAQ0</accession>
<keyword evidence="2" id="KW-1185">Reference proteome</keyword>
<dbReference type="PANTHER" id="PTHR13651:SF0">
    <property type="entry name" value="PROTEIN ABITRAM"/>
    <property type="match status" value="1"/>
</dbReference>
<dbReference type="AlphaFoldDB" id="A0A4Z1TAQ0"/>
<dbReference type="InterPro" id="IPR039169">
    <property type="entry name" value="Abitram"/>
</dbReference>
<dbReference type="InterPro" id="IPR011053">
    <property type="entry name" value="Single_hybrid_motif"/>
</dbReference>
<dbReference type="PANTHER" id="PTHR13651">
    <property type="entry name" value="PROTEIN ABITRAM"/>
    <property type="match status" value="1"/>
</dbReference>
<gene>
    <name evidence="1" type="ORF">GMRT_13987</name>
</gene>
<dbReference type="SUPFAM" id="SSF51230">
    <property type="entry name" value="Single hybrid motif"/>
    <property type="match status" value="1"/>
</dbReference>
<evidence type="ECO:0000313" key="1">
    <source>
        <dbReference type="EMBL" id="TNJ29599.1"/>
    </source>
</evidence>
<dbReference type="GO" id="GO:0005634">
    <property type="term" value="C:nucleus"/>
    <property type="evidence" value="ECO:0007669"/>
    <property type="project" value="TreeGrafter"/>
</dbReference>